<dbReference type="EMBL" id="JASCXX010000004">
    <property type="protein sequence ID" value="MDI6448329.1"/>
    <property type="molecule type" value="Genomic_DNA"/>
</dbReference>
<feature type="transmembrane region" description="Helical" evidence="7">
    <location>
        <begin position="6"/>
        <end position="26"/>
    </location>
</feature>
<dbReference type="GO" id="GO:0005412">
    <property type="term" value="F:D-glucose:sodium symporter activity"/>
    <property type="evidence" value="ECO:0007669"/>
    <property type="project" value="TreeGrafter"/>
</dbReference>
<evidence type="ECO:0000256" key="6">
    <source>
        <dbReference type="RuleBase" id="RU362091"/>
    </source>
</evidence>
<evidence type="ECO:0000256" key="7">
    <source>
        <dbReference type="SAM" id="Phobius"/>
    </source>
</evidence>
<comment type="similarity">
    <text evidence="2 6">Belongs to the sodium:solute symporter (SSF) (TC 2.A.21) family.</text>
</comment>
<evidence type="ECO:0000256" key="4">
    <source>
        <dbReference type="ARBA" id="ARBA00022989"/>
    </source>
</evidence>
<evidence type="ECO:0000313" key="8">
    <source>
        <dbReference type="EMBL" id="MDI6448329.1"/>
    </source>
</evidence>
<feature type="transmembrane region" description="Helical" evidence="7">
    <location>
        <begin position="448"/>
        <end position="466"/>
    </location>
</feature>
<feature type="transmembrane region" description="Helical" evidence="7">
    <location>
        <begin position="577"/>
        <end position="595"/>
    </location>
</feature>
<feature type="transmembrane region" description="Helical" evidence="7">
    <location>
        <begin position="396"/>
        <end position="415"/>
    </location>
</feature>
<dbReference type="GO" id="GO:0005886">
    <property type="term" value="C:plasma membrane"/>
    <property type="evidence" value="ECO:0007669"/>
    <property type="project" value="TreeGrafter"/>
</dbReference>
<evidence type="ECO:0000256" key="5">
    <source>
        <dbReference type="ARBA" id="ARBA00023136"/>
    </source>
</evidence>
<comment type="subcellular location">
    <subcellularLocation>
        <location evidence="1">Membrane</location>
        <topology evidence="1">Multi-pass membrane protein</topology>
    </subcellularLocation>
</comment>
<feature type="transmembrane region" description="Helical" evidence="7">
    <location>
        <begin position="478"/>
        <end position="499"/>
    </location>
</feature>
<accession>A0AAW6TY29</accession>
<keyword evidence="4 7" id="KW-1133">Transmembrane helix</keyword>
<dbReference type="AlphaFoldDB" id="A0AAW6TY29"/>
<dbReference type="Pfam" id="PF00474">
    <property type="entry name" value="SSF"/>
    <property type="match status" value="1"/>
</dbReference>
<evidence type="ECO:0000313" key="9">
    <source>
        <dbReference type="Proteomes" id="UP001431776"/>
    </source>
</evidence>
<keyword evidence="9" id="KW-1185">Reference proteome</keyword>
<feature type="transmembrane region" description="Helical" evidence="7">
    <location>
        <begin position="336"/>
        <end position="360"/>
    </location>
</feature>
<feature type="transmembrane region" description="Helical" evidence="7">
    <location>
        <begin position="127"/>
        <end position="147"/>
    </location>
</feature>
<name>A0AAW6TY29_9BACT</name>
<feature type="transmembrane region" description="Helical" evidence="7">
    <location>
        <begin position="159"/>
        <end position="178"/>
    </location>
</feature>
<dbReference type="Gene3D" id="1.20.1730.10">
    <property type="entry name" value="Sodium/glucose cotransporter"/>
    <property type="match status" value="1"/>
</dbReference>
<organism evidence="8 9">
    <name type="scientific">Anaerobaca lacustris</name>
    <dbReference type="NCBI Taxonomy" id="3044600"/>
    <lineage>
        <taxon>Bacteria</taxon>
        <taxon>Pseudomonadati</taxon>
        <taxon>Planctomycetota</taxon>
        <taxon>Phycisphaerae</taxon>
        <taxon>Sedimentisphaerales</taxon>
        <taxon>Anaerobacaceae</taxon>
        <taxon>Anaerobaca</taxon>
    </lineage>
</organism>
<evidence type="ECO:0000256" key="1">
    <source>
        <dbReference type="ARBA" id="ARBA00004141"/>
    </source>
</evidence>
<reference evidence="8" key="1">
    <citation type="submission" date="2023-05" db="EMBL/GenBank/DDBJ databases">
        <title>Anaerotaeda fermentans gen. nov., sp. nov., a novel anaerobic planctomycete of the new family within the order Sedimentisphaerales isolated from Taman Peninsula, Russia.</title>
        <authorList>
            <person name="Khomyakova M.A."/>
            <person name="Merkel A.Y."/>
            <person name="Slobodkin A.I."/>
        </authorList>
    </citation>
    <scope>NUCLEOTIDE SEQUENCE</scope>
    <source>
        <strain evidence="8">M17dextr</strain>
    </source>
</reference>
<evidence type="ECO:0000256" key="2">
    <source>
        <dbReference type="ARBA" id="ARBA00006434"/>
    </source>
</evidence>
<dbReference type="Proteomes" id="UP001431776">
    <property type="component" value="Unassembled WGS sequence"/>
</dbReference>
<sequence length="601" mass="65850">MLLAPIDWACIFAFFAVSLIVGLAVARQAGKSSSEFFLSGRDMPWWLLGMSMVATTFSTDTPNLVTDLVRQNGVAGNWAWWAFLLTGMLTVFVYAKLWRRSKVLTDIEFYEIRYSGRSAAFLRGFRSLYLGVFFNIMVMAMVSLAAIKIGGVMLNLSPMQTIAIAAVVTVVFSALGGLRGVLLTDFLLFIIAMAGAVAAAVVAVRHEAVGGLANLLDHAAVQGKLSILPPFDFSTQESRNLLVSVFMIPLAVQWWSVWYPGAEPGGGGYIAQRMLAAKNEKHAVGATFFFNVAHYALRPWPWIIVALASLVVFPTLDSLRQAFPNVDPSIVRHDLAYPAMLTFLPPGLLGVVLASLIAAYMSTISTHLNWGSSYVVNDFYKRFVNPQASEKAQVRVGRISTVLMMVAAAVLALALENAVQAFQILLQVGAGTGLIFILRWFWWRINAWSEITAMVVSFLVACWFQFAHGRLGLPVLESWQTLVLGVAITTAAWLLVTFLTRPTERRTLVDFYRLVRPGGPGWAAVVRDAAFQADATESDPLAWDVPRGILCMVLGCIVVYASLFAIGSWIYANYAPAVILTVVAVVAAGLLIKVWSRLRME</sequence>
<dbReference type="InterPro" id="IPR038377">
    <property type="entry name" value="Na/Glc_symporter_sf"/>
</dbReference>
<proteinExistence type="inferred from homology"/>
<feature type="transmembrane region" description="Helical" evidence="7">
    <location>
        <begin position="549"/>
        <end position="571"/>
    </location>
</feature>
<dbReference type="RefSeq" id="WP_349243735.1">
    <property type="nucleotide sequence ID" value="NZ_JASCXX010000004.1"/>
</dbReference>
<feature type="transmembrane region" description="Helical" evidence="7">
    <location>
        <begin position="299"/>
        <end position="316"/>
    </location>
</feature>
<evidence type="ECO:0000256" key="3">
    <source>
        <dbReference type="ARBA" id="ARBA00022692"/>
    </source>
</evidence>
<feature type="transmembrane region" description="Helical" evidence="7">
    <location>
        <begin position="78"/>
        <end position="95"/>
    </location>
</feature>
<dbReference type="PANTHER" id="PTHR11819:SF77">
    <property type="entry name" value="SODIUM_GLUCOSE COTRANSPORT PROTEIN"/>
    <property type="match status" value="1"/>
</dbReference>
<gene>
    <name evidence="8" type="ORF">QJ522_04685</name>
</gene>
<keyword evidence="3 7" id="KW-0812">Transmembrane</keyword>
<dbReference type="CDD" id="cd11477">
    <property type="entry name" value="SLC5sbd_u1"/>
    <property type="match status" value="1"/>
</dbReference>
<dbReference type="PANTHER" id="PTHR11819">
    <property type="entry name" value="SOLUTE CARRIER FAMILY 5"/>
    <property type="match status" value="1"/>
</dbReference>
<keyword evidence="5 7" id="KW-0472">Membrane</keyword>
<protein>
    <submittedName>
        <fullName evidence="8">Na+:solute symporter</fullName>
    </submittedName>
</protein>
<feature type="transmembrane region" description="Helical" evidence="7">
    <location>
        <begin position="421"/>
        <end position="441"/>
    </location>
</feature>
<feature type="transmembrane region" description="Helical" evidence="7">
    <location>
        <begin position="185"/>
        <end position="204"/>
    </location>
</feature>
<comment type="caution">
    <text evidence="8">The sequence shown here is derived from an EMBL/GenBank/DDBJ whole genome shotgun (WGS) entry which is preliminary data.</text>
</comment>
<dbReference type="PROSITE" id="PS50283">
    <property type="entry name" value="NA_SOLUT_SYMP_3"/>
    <property type="match status" value="1"/>
</dbReference>
<dbReference type="InterPro" id="IPR001734">
    <property type="entry name" value="Na/solute_symporter"/>
</dbReference>